<feature type="transmembrane region" description="Helical" evidence="6">
    <location>
        <begin position="392"/>
        <end position="412"/>
    </location>
</feature>
<proteinExistence type="predicted"/>
<feature type="transmembrane region" description="Helical" evidence="6">
    <location>
        <begin position="215"/>
        <end position="236"/>
    </location>
</feature>
<dbReference type="PANTHER" id="PTHR30250">
    <property type="entry name" value="PST FAMILY PREDICTED COLANIC ACID TRANSPORTER"/>
    <property type="match status" value="1"/>
</dbReference>
<evidence type="ECO:0000256" key="2">
    <source>
        <dbReference type="ARBA" id="ARBA00022475"/>
    </source>
</evidence>
<evidence type="ECO:0000313" key="8">
    <source>
        <dbReference type="Proteomes" id="UP000198367"/>
    </source>
</evidence>
<feature type="transmembrane region" description="Helical" evidence="6">
    <location>
        <begin position="360"/>
        <end position="380"/>
    </location>
</feature>
<dbReference type="AlphaFoldDB" id="A0A220UNU8"/>
<keyword evidence="5 6" id="KW-0472">Membrane</keyword>
<dbReference type="EMBL" id="CP022358">
    <property type="protein sequence ID" value="ASK69868.1"/>
    <property type="molecule type" value="Genomic_DNA"/>
</dbReference>
<reference evidence="7 8" key="1">
    <citation type="submission" date="2017-07" db="EMBL/GenBank/DDBJ databases">
        <title>Phenotypical and genomic characterization of a clinical isolate of Shewanella bicestrii sp. nov. producing an extended-spectrum beta-lactamase and a new oxacillinase variant.</title>
        <authorList>
            <person name="Jousset A.B."/>
            <person name="Bonnin R.A."/>
            <person name="Girlich D."/>
            <person name="Dabos L."/>
            <person name="Potron A."/>
            <person name="Dortet L."/>
            <person name="Glaser P."/>
            <person name="Naas T."/>
        </authorList>
    </citation>
    <scope>NUCLEOTIDE SEQUENCE [LARGE SCALE GENOMIC DNA]</scope>
    <source>
        <strain evidence="7 8">JAB-1</strain>
    </source>
</reference>
<feature type="transmembrane region" description="Helical" evidence="6">
    <location>
        <begin position="148"/>
        <end position="168"/>
    </location>
</feature>
<evidence type="ECO:0000256" key="5">
    <source>
        <dbReference type="ARBA" id="ARBA00023136"/>
    </source>
</evidence>
<sequence length="419" mass="46977">MFKASVISAIGALAKLIAGFVLIKLIALILGPDGLGLMGQFMSLSNIMILLAGGGISTGIIKYVAEYLKEQKTLSVFIGSVSLYAIISSIILLFIGLCFAPQIGFFLFSTNEFDWLVRLLFILQFGIALNNILLSWVSGHKDIIGTNIINVSGTFFSLLLLVPLSYFFDTKGLLAGLAIVPAAPVIVSLIYVYKKYPHVFLWLKPTFNNNHFFKLSRFSLMLITTVICMPLVQMLLRNDLVEVSNWDVAGYWQAAIRLSDAYLLFINMVLANYYMPRLSEIGKGREQIITVWRSMLIMLPIVIVLTSSIWLLRDFLVPLLFSNKFIPAYEFIYYQLIGDIFKMTTYVIGYLVIANAMTKLSIAGDLSQAVLFYFIAQYFISKNGAIGVAEGYAITYALYFSLILLIFSCYSLNELRKSR</sequence>
<accession>A0A220UNU8</accession>
<dbReference type="InterPro" id="IPR050833">
    <property type="entry name" value="Poly_Biosynth_Transport"/>
</dbReference>
<keyword evidence="3 6" id="KW-0812">Transmembrane</keyword>
<dbReference type="KEGG" id="sbj:CF168_13955"/>
<dbReference type="GO" id="GO:0005886">
    <property type="term" value="C:plasma membrane"/>
    <property type="evidence" value="ECO:0007669"/>
    <property type="project" value="UniProtKB-SubCell"/>
</dbReference>
<feature type="transmembrane region" description="Helical" evidence="6">
    <location>
        <begin position="76"/>
        <end position="103"/>
    </location>
</feature>
<organism evidence="7 8">
    <name type="scientific">Shewanella bicestrii</name>
    <dbReference type="NCBI Taxonomy" id="2018305"/>
    <lineage>
        <taxon>Bacteria</taxon>
        <taxon>Pseudomonadati</taxon>
        <taxon>Pseudomonadota</taxon>
        <taxon>Gammaproteobacteria</taxon>
        <taxon>Alteromonadales</taxon>
        <taxon>Shewanellaceae</taxon>
        <taxon>Shewanella</taxon>
    </lineage>
</organism>
<feature type="transmembrane region" description="Helical" evidence="6">
    <location>
        <begin position="332"/>
        <end position="353"/>
    </location>
</feature>
<gene>
    <name evidence="7" type="ORF">CF168_13955</name>
</gene>
<dbReference type="RefSeq" id="WP_089068168.1">
    <property type="nucleotide sequence ID" value="NZ_CP022358.1"/>
</dbReference>
<dbReference type="InterPro" id="IPR044550">
    <property type="entry name" value="WzxE"/>
</dbReference>
<keyword evidence="4 6" id="KW-1133">Transmembrane helix</keyword>
<dbReference type="GO" id="GO:0009246">
    <property type="term" value="P:enterobacterial common antigen biosynthetic process"/>
    <property type="evidence" value="ECO:0007669"/>
    <property type="project" value="InterPro"/>
</dbReference>
<feature type="transmembrane region" description="Helical" evidence="6">
    <location>
        <begin position="115"/>
        <end position="136"/>
    </location>
</feature>
<feature type="transmembrane region" description="Helical" evidence="6">
    <location>
        <begin position="295"/>
        <end position="312"/>
    </location>
</feature>
<comment type="subcellular location">
    <subcellularLocation>
        <location evidence="1">Cell membrane</location>
        <topology evidence="1">Multi-pass membrane protein</topology>
    </subcellularLocation>
</comment>
<evidence type="ECO:0000256" key="6">
    <source>
        <dbReference type="SAM" id="Phobius"/>
    </source>
</evidence>
<feature type="transmembrane region" description="Helical" evidence="6">
    <location>
        <begin position="12"/>
        <end position="31"/>
    </location>
</feature>
<evidence type="ECO:0000313" key="7">
    <source>
        <dbReference type="EMBL" id="ASK69868.1"/>
    </source>
</evidence>
<dbReference type="InterPro" id="IPR002797">
    <property type="entry name" value="Polysacc_synth"/>
</dbReference>
<dbReference type="CDD" id="cd13125">
    <property type="entry name" value="MATE_like_10"/>
    <property type="match status" value="1"/>
</dbReference>
<evidence type="ECO:0008006" key="9">
    <source>
        <dbReference type="Google" id="ProtNLM"/>
    </source>
</evidence>
<feature type="transmembrane region" description="Helical" evidence="6">
    <location>
        <begin position="256"/>
        <end position="274"/>
    </location>
</feature>
<name>A0A220UNU8_9GAMM</name>
<feature type="transmembrane region" description="Helical" evidence="6">
    <location>
        <begin position="43"/>
        <end position="64"/>
    </location>
</feature>
<evidence type="ECO:0000256" key="4">
    <source>
        <dbReference type="ARBA" id="ARBA00022989"/>
    </source>
</evidence>
<keyword evidence="8" id="KW-1185">Reference proteome</keyword>
<dbReference type="Proteomes" id="UP000198367">
    <property type="component" value="Chromosome"/>
</dbReference>
<keyword evidence="2" id="KW-1003">Cell membrane</keyword>
<dbReference type="Pfam" id="PF01943">
    <property type="entry name" value="Polysacc_synt"/>
    <property type="match status" value="1"/>
</dbReference>
<feature type="transmembrane region" description="Helical" evidence="6">
    <location>
        <begin position="174"/>
        <end position="194"/>
    </location>
</feature>
<evidence type="ECO:0000256" key="1">
    <source>
        <dbReference type="ARBA" id="ARBA00004651"/>
    </source>
</evidence>
<evidence type="ECO:0000256" key="3">
    <source>
        <dbReference type="ARBA" id="ARBA00022692"/>
    </source>
</evidence>
<protein>
    <recommendedName>
        <fullName evidence="9">O-antigen translocase</fullName>
    </recommendedName>
</protein>
<dbReference type="PANTHER" id="PTHR30250:SF30">
    <property type="entry name" value="LIPID III FLIPPASE"/>
    <property type="match status" value="1"/>
</dbReference>